<evidence type="ECO:0000256" key="4">
    <source>
        <dbReference type="ARBA" id="ARBA00022576"/>
    </source>
</evidence>
<evidence type="ECO:0000256" key="1">
    <source>
        <dbReference type="ARBA" id="ARBA00005011"/>
    </source>
</evidence>
<reference evidence="11 12" key="1">
    <citation type="submission" date="2021-05" db="EMBL/GenBank/DDBJ databases">
        <authorList>
            <person name="Zhang Z.D."/>
            <person name="Osman G."/>
        </authorList>
    </citation>
    <scope>NUCLEOTIDE SEQUENCE [LARGE SCALE GENOMIC DNA]</scope>
    <source>
        <strain evidence="11 12">KCTC 32217</strain>
    </source>
</reference>
<evidence type="ECO:0000256" key="3">
    <source>
        <dbReference type="ARBA" id="ARBA00012748"/>
    </source>
</evidence>
<accession>A0AAP2CJY8</accession>
<evidence type="ECO:0000313" key="12">
    <source>
        <dbReference type="Proteomes" id="UP001319104"/>
    </source>
</evidence>
<evidence type="ECO:0000313" key="11">
    <source>
        <dbReference type="EMBL" id="MBS9525089.1"/>
    </source>
</evidence>
<dbReference type="SUPFAM" id="SSF53383">
    <property type="entry name" value="PLP-dependent transferases"/>
    <property type="match status" value="1"/>
</dbReference>
<evidence type="ECO:0000256" key="6">
    <source>
        <dbReference type="ARBA" id="ARBA00022679"/>
    </source>
</evidence>
<evidence type="ECO:0000256" key="8">
    <source>
        <dbReference type="ARBA" id="ARBA00023102"/>
    </source>
</evidence>
<dbReference type="Proteomes" id="UP001319104">
    <property type="component" value="Unassembled WGS sequence"/>
</dbReference>
<dbReference type="EC" id="2.6.1.9" evidence="3"/>
<dbReference type="InterPro" id="IPR004839">
    <property type="entry name" value="Aminotransferase_I/II_large"/>
</dbReference>
<dbReference type="InterPro" id="IPR015422">
    <property type="entry name" value="PyrdxlP-dep_Trfase_small"/>
</dbReference>
<dbReference type="InterPro" id="IPR015424">
    <property type="entry name" value="PyrdxlP-dep_Trfase"/>
</dbReference>
<proteinExistence type="inferred from homology"/>
<evidence type="ECO:0000259" key="10">
    <source>
        <dbReference type="Pfam" id="PF00155"/>
    </source>
</evidence>
<dbReference type="PANTHER" id="PTHR43643:SF6">
    <property type="entry name" value="HISTIDINOL-PHOSPHATE AMINOTRANSFERASE"/>
    <property type="match status" value="1"/>
</dbReference>
<evidence type="ECO:0000256" key="2">
    <source>
        <dbReference type="ARBA" id="ARBA00007970"/>
    </source>
</evidence>
<name>A0AAP2CJY8_9BACT</name>
<protein>
    <recommendedName>
        <fullName evidence="3">histidinol-phosphate transaminase</fullName>
        <ecNumber evidence="3">2.6.1.9</ecNumber>
    </recommendedName>
</protein>
<keyword evidence="4 11" id="KW-0032">Aminotransferase</keyword>
<dbReference type="EMBL" id="JAHCMY010000008">
    <property type="protein sequence ID" value="MBS9525089.1"/>
    <property type="molecule type" value="Genomic_DNA"/>
</dbReference>
<dbReference type="GO" id="GO:0030170">
    <property type="term" value="F:pyridoxal phosphate binding"/>
    <property type="evidence" value="ECO:0007669"/>
    <property type="project" value="InterPro"/>
</dbReference>
<dbReference type="InterPro" id="IPR006311">
    <property type="entry name" value="TAT_signal"/>
</dbReference>
<dbReference type="GO" id="GO:0004400">
    <property type="term" value="F:histidinol-phosphate transaminase activity"/>
    <property type="evidence" value="ECO:0007669"/>
    <property type="project" value="UniProtKB-EC"/>
</dbReference>
<dbReference type="InterPro" id="IPR015421">
    <property type="entry name" value="PyrdxlP-dep_Trfase_major"/>
</dbReference>
<dbReference type="Gene3D" id="3.90.1150.10">
    <property type="entry name" value="Aspartate Aminotransferase, domain 1"/>
    <property type="match status" value="1"/>
</dbReference>
<organism evidence="11 12">
    <name type="scientific">Litoribacter ruber</name>
    <dbReference type="NCBI Taxonomy" id="702568"/>
    <lineage>
        <taxon>Bacteria</taxon>
        <taxon>Pseudomonadati</taxon>
        <taxon>Bacteroidota</taxon>
        <taxon>Cytophagia</taxon>
        <taxon>Cytophagales</taxon>
        <taxon>Cyclobacteriaceae</taxon>
        <taxon>Litoribacter</taxon>
    </lineage>
</organism>
<dbReference type="InterPro" id="IPR050106">
    <property type="entry name" value="HistidinolP_aminotransfase"/>
</dbReference>
<feature type="domain" description="Aminotransferase class I/classII large" evidence="10">
    <location>
        <begin position="46"/>
        <end position="365"/>
    </location>
</feature>
<evidence type="ECO:0000256" key="5">
    <source>
        <dbReference type="ARBA" id="ARBA00022605"/>
    </source>
</evidence>
<keyword evidence="8" id="KW-0368">Histidine biosynthesis</keyword>
<dbReference type="CDD" id="cd00609">
    <property type="entry name" value="AAT_like"/>
    <property type="match status" value="1"/>
</dbReference>
<comment type="caution">
    <text evidence="11">The sequence shown here is derived from an EMBL/GenBank/DDBJ whole genome shotgun (WGS) entry which is preliminary data.</text>
</comment>
<gene>
    <name evidence="11" type="ORF">KI659_13800</name>
</gene>
<dbReference type="AlphaFoldDB" id="A0AAP2CJY8"/>
<evidence type="ECO:0000256" key="7">
    <source>
        <dbReference type="ARBA" id="ARBA00022898"/>
    </source>
</evidence>
<keyword evidence="5" id="KW-0028">Amino-acid biosynthesis</keyword>
<dbReference type="Pfam" id="PF00155">
    <property type="entry name" value="Aminotran_1_2"/>
    <property type="match status" value="1"/>
</dbReference>
<dbReference type="Gene3D" id="3.40.640.10">
    <property type="entry name" value="Type I PLP-dependent aspartate aminotransferase-like (Major domain)"/>
    <property type="match status" value="1"/>
</dbReference>
<comment type="catalytic activity">
    <reaction evidence="9">
        <text>L-histidinol phosphate + 2-oxoglutarate = 3-(imidazol-4-yl)-2-oxopropyl phosphate + L-glutamate</text>
        <dbReference type="Rhea" id="RHEA:23744"/>
        <dbReference type="ChEBI" id="CHEBI:16810"/>
        <dbReference type="ChEBI" id="CHEBI:29985"/>
        <dbReference type="ChEBI" id="CHEBI:57766"/>
        <dbReference type="ChEBI" id="CHEBI:57980"/>
        <dbReference type="EC" id="2.6.1.9"/>
    </reaction>
</comment>
<dbReference type="GO" id="GO:0000105">
    <property type="term" value="P:L-histidine biosynthetic process"/>
    <property type="evidence" value="ECO:0007669"/>
    <property type="project" value="UniProtKB-KW"/>
</dbReference>
<comment type="pathway">
    <text evidence="1">Amino-acid biosynthesis; L-histidine biosynthesis; L-histidine from 5-phospho-alpha-D-ribose 1-diphosphate: step 7/9.</text>
</comment>
<evidence type="ECO:0000256" key="9">
    <source>
        <dbReference type="ARBA" id="ARBA00047481"/>
    </source>
</evidence>
<dbReference type="PROSITE" id="PS51318">
    <property type="entry name" value="TAT"/>
    <property type="match status" value="1"/>
</dbReference>
<keyword evidence="12" id="KW-1185">Reference proteome</keyword>
<keyword evidence="6" id="KW-0808">Transferase</keyword>
<keyword evidence="7" id="KW-0663">Pyridoxal phosphate</keyword>
<sequence>MKFNRRQWLRSAALTGGASLISGLGIIPKLSAEEIAKFNPRPLEDLARLSSNENPYGPSKKVRDRLFKSFDDGCRYPYSYQNELLDKLAEREGVPKDHIVITGGSTEALKVAGITFTRNGGEIIASKPTFLAMMSYAQMWGAEVNWVDVDENLQHDLDGMQKAINPSTKMVFLCNPNNPTGTLLSADDFEKFCRETSKHTTVFSDEAYFEFIDEPNYPSMVKLVKEGENIIVSRTFSKVFGLAGLRIGYIVARPDLAHKIRENVVAFTNVLALEAAKEALDDKEFFEFSLNKNKEAKSTIYHTLDDLGLRHLESHTNFVFFESGMHIDKLVDQMKDKGVLIGREFPPFSNWCRISTGTPEEMERFDKALRSVYT</sequence>
<comment type="similarity">
    <text evidence="2">Belongs to the class-II pyridoxal-phosphate-dependent aminotransferase family. Histidinol-phosphate aminotransferase subfamily.</text>
</comment>
<dbReference type="RefSeq" id="WP_213945952.1">
    <property type="nucleotide sequence ID" value="NZ_JAHCMY010000008.1"/>
</dbReference>
<dbReference type="PANTHER" id="PTHR43643">
    <property type="entry name" value="HISTIDINOL-PHOSPHATE AMINOTRANSFERASE 2"/>
    <property type="match status" value="1"/>
</dbReference>